<dbReference type="RefSeq" id="WP_083989421.1">
    <property type="nucleotide sequence ID" value="NZ_CP016545.1"/>
</dbReference>
<evidence type="ECO:0000259" key="3">
    <source>
        <dbReference type="Pfam" id="PF08327"/>
    </source>
</evidence>
<gene>
    <name evidence="4" type="ORF">A6F65_01982</name>
</gene>
<sequence length="191" mass="20828">MPRHTARTVLCSALAFTLAAAVPAAPALALDEPIEMVVSEDGDHKTLTQSVIVDAPVADVWAAFVTEEGYSSWAVPHVKIDLRIGGMMESSYGESLTIGDPANIKNQIVAFVPERMLVLKNVQAPAGFAARETMDRLTSVFEFEQVSENQTRVTVHGIGYGSDEESLKLIEFFKVGNAWSFQQLQKKFPGD</sequence>
<feature type="domain" description="Activator of Hsp90 ATPase homologue 1/2-like C-terminal" evidence="3">
    <location>
        <begin position="54"/>
        <end position="185"/>
    </location>
</feature>
<feature type="chain" id="PRO_5008884526" description="Activator of Hsp90 ATPase homologue 1/2-like C-terminal domain-containing protein" evidence="2">
    <location>
        <begin position="30"/>
        <end position="191"/>
    </location>
</feature>
<dbReference type="Pfam" id="PF08327">
    <property type="entry name" value="AHSA1"/>
    <property type="match status" value="1"/>
</dbReference>
<proteinExistence type="inferred from homology"/>
<dbReference type="InterPro" id="IPR023393">
    <property type="entry name" value="START-like_dom_sf"/>
</dbReference>
<dbReference type="OrthoDB" id="7058581at2"/>
<evidence type="ECO:0000256" key="1">
    <source>
        <dbReference type="ARBA" id="ARBA00006817"/>
    </source>
</evidence>
<accession>A0A1C7DA70</accession>
<dbReference type="Proteomes" id="UP000092698">
    <property type="component" value="Chromosome"/>
</dbReference>
<name>A0A1C7DA70_9SPHN</name>
<keyword evidence="5" id="KW-1185">Reference proteome</keyword>
<organism evidence="4 5">
    <name type="scientific">Paraurantiacibacter namhicola</name>
    <dbReference type="NCBI Taxonomy" id="645517"/>
    <lineage>
        <taxon>Bacteria</taxon>
        <taxon>Pseudomonadati</taxon>
        <taxon>Pseudomonadota</taxon>
        <taxon>Alphaproteobacteria</taxon>
        <taxon>Sphingomonadales</taxon>
        <taxon>Erythrobacteraceae</taxon>
        <taxon>Paraurantiacibacter</taxon>
    </lineage>
</organism>
<protein>
    <recommendedName>
        <fullName evidence="3">Activator of Hsp90 ATPase homologue 1/2-like C-terminal domain-containing protein</fullName>
    </recommendedName>
</protein>
<keyword evidence="2" id="KW-0732">Signal</keyword>
<dbReference type="SUPFAM" id="SSF55961">
    <property type="entry name" value="Bet v1-like"/>
    <property type="match status" value="1"/>
</dbReference>
<evidence type="ECO:0000313" key="5">
    <source>
        <dbReference type="Proteomes" id="UP000092698"/>
    </source>
</evidence>
<evidence type="ECO:0000256" key="2">
    <source>
        <dbReference type="SAM" id="SignalP"/>
    </source>
</evidence>
<dbReference type="CDD" id="cd07814">
    <property type="entry name" value="SRPBCC_CalC_Aha1-like"/>
    <property type="match status" value="1"/>
</dbReference>
<dbReference type="KEGG" id="anh:A6F65_01982"/>
<comment type="similarity">
    <text evidence="1">Belongs to the AHA1 family.</text>
</comment>
<dbReference type="EMBL" id="CP016545">
    <property type="protein sequence ID" value="ANU08272.1"/>
    <property type="molecule type" value="Genomic_DNA"/>
</dbReference>
<evidence type="ECO:0000313" key="4">
    <source>
        <dbReference type="EMBL" id="ANU08272.1"/>
    </source>
</evidence>
<feature type="signal peptide" evidence="2">
    <location>
        <begin position="1"/>
        <end position="29"/>
    </location>
</feature>
<dbReference type="AlphaFoldDB" id="A0A1C7DA70"/>
<dbReference type="Gene3D" id="3.30.530.20">
    <property type="match status" value="1"/>
</dbReference>
<reference evidence="4 5" key="1">
    <citation type="submission" date="2016-07" db="EMBL/GenBank/DDBJ databases">
        <title>Complete genome sequence of Altererythrobacter namhicola JCM 16345T, containing esterase-encoding genes.</title>
        <authorList>
            <person name="Cheng H."/>
            <person name="Wu Y.-H."/>
            <person name="Jian S.-L."/>
            <person name="Huo Y.-Y."/>
            <person name="Wang C.-S."/>
            <person name="Xu X.-W."/>
        </authorList>
    </citation>
    <scope>NUCLEOTIDE SEQUENCE [LARGE SCALE GENOMIC DNA]</scope>
    <source>
        <strain evidence="4 5">JCM 16345</strain>
    </source>
</reference>
<dbReference type="InterPro" id="IPR013538">
    <property type="entry name" value="ASHA1/2-like_C"/>
</dbReference>
<dbReference type="STRING" id="645517.A6F65_01982"/>